<organism evidence="7 8">
    <name type="scientific">Methanolobus vulcani</name>
    <dbReference type="NCBI Taxonomy" id="38026"/>
    <lineage>
        <taxon>Archaea</taxon>
        <taxon>Methanobacteriati</taxon>
        <taxon>Methanobacteriota</taxon>
        <taxon>Stenosarchaea group</taxon>
        <taxon>Methanomicrobia</taxon>
        <taxon>Methanosarcinales</taxon>
        <taxon>Methanosarcinaceae</taxon>
        <taxon>Methanolobus</taxon>
    </lineage>
</organism>
<feature type="transmembrane region" description="Helical" evidence="6">
    <location>
        <begin position="76"/>
        <end position="94"/>
    </location>
</feature>
<sequence length="191" mass="20779">MGNTISVNMIQDILIPFILVGLAELGDKTQLAVLVLSTKTREYARLLAGVMLAFILTDGLAILLGNVIANRIPMDYVRIGAGVMFILFGVITLVNKDEEDEEGTYELKSPFMSGFGLILVSEMGDKTQLASALFATQYNPVMVFIGVILALFLLSSMAVYIGKMLMEKINKNTISRAAGVLFIVIGISFFL</sequence>
<keyword evidence="3 6" id="KW-0812">Transmembrane</keyword>
<keyword evidence="5 6" id="KW-0472">Membrane</keyword>
<keyword evidence="4 6" id="KW-1133">Transmembrane helix</keyword>
<evidence type="ECO:0000256" key="4">
    <source>
        <dbReference type="ARBA" id="ARBA00022989"/>
    </source>
</evidence>
<reference evidence="7 8" key="1">
    <citation type="submission" date="2016-10" db="EMBL/GenBank/DDBJ databases">
        <authorList>
            <person name="Varghese N."/>
            <person name="Submissions S."/>
        </authorList>
    </citation>
    <scope>NUCLEOTIDE SEQUENCE [LARGE SCALE GENOMIC DNA]</scope>
    <source>
        <strain evidence="7 8">PL 12/M</strain>
    </source>
</reference>
<comment type="similarity">
    <text evidence="2">Belongs to the GDT1 family.</text>
</comment>
<dbReference type="Pfam" id="PF01169">
    <property type="entry name" value="GDT1"/>
    <property type="match status" value="2"/>
</dbReference>
<feature type="transmembrane region" description="Helical" evidence="6">
    <location>
        <begin position="43"/>
        <end position="64"/>
    </location>
</feature>
<dbReference type="PANTHER" id="PTHR12608">
    <property type="entry name" value="TRANSMEMBRANE PROTEIN HTP-1 RELATED"/>
    <property type="match status" value="1"/>
</dbReference>
<evidence type="ECO:0000256" key="6">
    <source>
        <dbReference type="SAM" id="Phobius"/>
    </source>
</evidence>
<dbReference type="PANTHER" id="PTHR12608:SF1">
    <property type="entry name" value="TRANSMEMBRANE PROTEIN 165"/>
    <property type="match status" value="1"/>
</dbReference>
<keyword evidence="8" id="KW-1185">Reference proteome</keyword>
<dbReference type="EMBL" id="FNCA01000001">
    <property type="protein sequence ID" value="SDF28601.1"/>
    <property type="molecule type" value="Genomic_DNA"/>
</dbReference>
<feature type="transmembrane region" description="Helical" evidence="6">
    <location>
        <begin position="141"/>
        <end position="161"/>
    </location>
</feature>
<evidence type="ECO:0000313" key="8">
    <source>
        <dbReference type="Proteomes" id="UP000199259"/>
    </source>
</evidence>
<evidence type="ECO:0000256" key="2">
    <source>
        <dbReference type="ARBA" id="ARBA00009190"/>
    </source>
</evidence>
<dbReference type="Proteomes" id="UP000199259">
    <property type="component" value="Unassembled WGS sequence"/>
</dbReference>
<dbReference type="GO" id="GO:0016020">
    <property type="term" value="C:membrane"/>
    <property type="evidence" value="ECO:0007669"/>
    <property type="project" value="UniProtKB-SubCell"/>
</dbReference>
<evidence type="ECO:0000313" key="7">
    <source>
        <dbReference type="EMBL" id="SDF28601.1"/>
    </source>
</evidence>
<comment type="subcellular location">
    <subcellularLocation>
        <location evidence="1">Membrane</location>
        <topology evidence="1">Multi-pass membrane protein</topology>
    </subcellularLocation>
</comment>
<name>A0A7Z7AUD2_9EURY</name>
<comment type="caution">
    <text evidence="7">The sequence shown here is derived from an EMBL/GenBank/DDBJ whole genome shotgun (WGS) entry which is preliminary data.</text>
</comment>
<proteinExistence type="inferred from homology"/>
<dbReference type="AlphaFoldDB" id="A0A7Z7AUD2"/>
<evidence type="ECO:0000256" key="3">
    <source>
        <dbReference type="ARBA" id="ARBA00022692"/>
    </source>
</evidence>
<dbReference type="GO" id="GO:0046873">
    <property type="term" value="F:metal ion transmembrane transporter activity"/>
    <property type="evidence" value="ECO:0007669"/>
    <property type="project" value="InterPro"/>
</dbReference>
<accession>A0A7Z7AUD2</accession>
<evidence type="ECO:0000256" key="1">
    <source>
        <dbReference type="ARBA" id="ARBA00004141"/>
    </source>
</evidence>
<evidence type="ECO:0000256" key="5">
    <source>
        <dbReference type="ARBA" id="ARBA00023136"/>
    </source>
</evidence>
<feature type="transmembrane region" description="Helical" evidence="6">
    <location>
        <begin position="173"/>
        <end position="190"/>
    </location>
</feature>
<gene>
    <name evidence="7" type="ORF">SAMN04488589_0233</name>
</gene>
<protein>
    <submittedName>
        <fullName evidence="7">Ca2+/H+ antiporter, TMEM165/GDT1 family</fullName>
    </submittedName>
</protein>
<dbReference type="InterPro" id="IPR001727">
    <property type="entry name" value="GDT1-like"/>
</dbReference>